<name>A0A2H6MUE8_9SAUR</name>
<organism evidence="2">
    <name type="scientific">Micrurus carvalhoi</name>
    <dbReference type="NCBI Taxonomy" id="3147026"/>
    <lineage>
        <taxon>Eukaryota</taxon>
        <taxon>Metazoa</taxon>
        <taxon>Chordata</taxon>
        <taxon>Craniata</taxon>
        <taxon>Vertebrata</taxon>
        <taxon>Euteleostomi</taxon>
        <taxon>Lepidosauria</taxon>
        <taxon>Squamata</taxon>
        <taxon>Bifurcata</taxon>
        <taxon>Unidentata</taxon>
        <taxon>Episquamata</taxon>
        <taxon>Toxicofera</taxon>
        <taxon>Serpentes</taxon>
        <taxon>Colubroidea</taxon>
        <taxon>Elapidae</taxon>
        <taxon>Elapinae</taxon>
        <taxon>Micrurus</taxon>
    </lineage>
</organism>
<reference evidence="2" key="2">
    <citation type="submission" date="2017-12" db="EMBL/GenBank/DDBJ databases">
        <title>Coralsnake Venomics: Analyses of Venom Gland Transcriptomes and Proteomes of Six Brazilian Taxa.</title>
        <authorList>
            <person name="Aird S.D."/>
            <person name="Jorge da Silva N."/>
            <person name="Qiu L."/>
            <person name="Villar-Briones A."/>
            <person name="Aparecida-Saddi V."/>
            <person name="Campos-Telles M.P."/>
            <person name="Grau M."/>
            <person name="Mikheyev A.S."/>
        </authorList>
    </citation>
    <scope>NUCLEOTIDE SEQUENCE</scope>
    <source>
        <tissue evidence="2">Venom_gland</tissue>
    </source>
</reference>
<dbReference type="AlphaFoldDB" id="A0A2H6MUE8"/>
<evidence type="ECO:0000313" key="2">
    <source>
        <dbReference type="EMBL" id="LAA17672.1"/>
    </source>
</evidence>
<dbReference type="EMBL" id="IACI01006597">
    <property type="protein sequence ID" value="LAA17672.1"/>
    <property type="molecule type" value="Transcribed_RNA"/>
</dbReference>
<protein>
    <submittedName>
        <fullName evidence="2">Uncharacterized protein</fullName>
    </submittedName>
</protein>
<accession>A0A2H6MUE8</accession>
<keyword evidence="1" id="KW-0732">Signal</keyword>
<proteinExistence type="predicted"/>
<reference evidence="2" key="1">
    <citation type="submission" date="2017-07" db="EMBL/GenBank/DDBJ databases">
        <authorList>
            <person name="Mikheyev A."/>
            <person name="Grau M."/>
        </authorList>
    </citation>
    <scope>NUCLEOTIDE SEQUENCE</scope>
    <source>
        <tissue evidence="2">Venom_gland</tissue>
    </source>
</reference>
<evidence type="ECO:0000256" key="1">
    <source>
        <dbReference type="SAM" id="SignalP"/>
    </source>
</evidence>
<feature type="chain" id="PRO_5014130447" evidence="1">
    <location>
        <begin position="17"/>
        <end position="168"/>
    </location>
</feature>
<sequence length="168" mass="19313">MMFFLCLDLLFAFSLSLEDSLKNAVFFSRCHITCPKYSNFSFFYGFDNGPELTTHSNSLSLCALISATRPSFLSEADRIHHSFIPFCQDYKTWIGSINSVCHWQEQKKEKEKVELLKSNSPTCCQHWELLGGHLNSSADEVQIWGKVNVLIKDNDRVLKNKSRNICFS</sequence>
<feature type="signal peptide" evidence="1">
    <location>
        <begin position="1"/>
        <end position="16"/>
    </location>
</feature>